<name>A0A381PZG5_9ZZZZ</name>
<evidence type="ECO:0008006" key="3">
    <source>
        <dbReference type="Google" id="ProtNLM"/>
    </source>
</evidence>
<dbReference type="Pfam" id="PF02515">
    <property type="entry name" value="CoA_transf_3"/>
    <property type="match status" value="1"/>
</dbReference>
<dbReference type="Gene3D" id="3.40.50.10540">
    <property type="entry name" value="Crotonobetainyl-coa:carnitine coa-transferase, domain 1"/>
    <property type="match status" value="1"/>
</dbReference>
<evidence type="ECO:0000256" key="1">
    <source>
        <dbReference type="ARBA" id="ARBA00022679"/>
    </source>
</evidence>
<dbReference type="GO" id="GO:0008410">
    <property type="term" value="F:CoA-transferase activity"/>
    <property type="evidence" value="ECO:0007669"/>
    <property type="project" value="TreeGrafter"/>
</dbReference>
<dbReference type="InterPro" id="IPR050483">
    <property type="entry name" value="CoA-transferase_III_domain"/>
</dbReference>
<evidence type="ECO:0000313" key="2">
    <source>
        <dbReference type="EMBL" id="SUZ72436.1"/>
    </source>
</evidence>
<reference evidence="2" key="1">
    <citation type="submission" date="2018-05" db="EMBL/GenBank/DDBJ databases">
        <authorList>
            <person name="Lanie J.A."/>
            <person name="Ng W.-L."/>
            <person name="Kazmierczak K.M."/>
            <person name="Andrzejewski T.M."/>
            <person name="Davidsen T.M."/>
            <person name="Wayne K.J."/>
            <person name="Tettelin H."/>
            <person name="Glass J.I."/>
            <person name="Rusch D."/>
            <person name="Podicherti R."/>
            <person name="Tsui H.-C.T."/>
            <person name="Winkler M.E."/>
        </authorList>
    </citation>
    <scope>NUCLEOTIDE SEQUENCE</scope>
</reference>
<dbReference type="PANTHER" id="PTHR48207">
    <property type="entry name" value="SUCCINATE--HYDROXYMETHYLGLUTARATE COA-TRANSFERASE"/>
    <property type="match status" value="1"/>
</dbReference>
<accession>A0A381PZG5</accession>
<proteinExistence type="predicted"/>
<protein>
    <recommendedName>
        <fullName evidence="3">CoA transferase</fullName>
    </recommendedName>
</protein>
<gene>
    <name evidence="2" type="ORF">METZ01_LOCUS25290</name>
</gene>
<dbReference type="InterPro" id="IPR003673">
    <property type="entry name" value="CoA-Trfase_fam_III"/>
</dbReference>
<dbReference type="PANTHER" id="PTHR48207:SF3">
    <property type="entry name" value="SUCCINATE--HYDROXYMETHYLGLUTARATE COA-TRANSFERASE"/>
    <property type="match status" value="1"/>
</dbReference>
<dbReference type="Gene3D" id="3.30.1540.10">
    <property type="entry name" value="formyl-coa transferase, domain 3"/>
    <property type="match status" value="1"/>
</dbReference>
<organism evidence="2">
    <name type="scientific">marine metagenome</name>
    <dbReference type="NCBI Taxonomy" id="408172"/>
    <lineage>
        <taxon>unclassified sequences</taxon>
        <taxon>metagenomes</taxon>
        <taxon>ecological metagenomes</taxon>
    </lineage>
</organism>
<dbReference type="AlphaFoldDB" id="A0A381PZG5"/>
<dbReference type="InterPro" id="IPR044855">
    <property type="entry name" value="CoA-Trfase_III_dom3_sf"/>
</dbReference>
<sequence>MTEAPKSPLTGIKVVEITSIYSGPMAGMMLGELGAEIIKVESPDGPDPLRSGGLGGGPDGVTSIFYSLNRGKRFCAIDAKTARGRELLFDLVATADVFIHNMRPGKAEGLGLDYAALSAANPGIICGAITGHGPDGPEAHLPAYDYVVQAKLGMVDYQRDREGRGDLVRQVVVDKTSANALVQGVLAALYMREKTGRGQRVEIPMVAVGLAFLWPDGLAAAHAELNPAIPLEQMPPWLESAPGSFLVVLGTSDGEIATGILLPPWDGLCLALERTDWLTDERFSEQLGRVLNLPELIEEVSSEVAKYSTSEVLARFEEHDFAAGKVVTRRQVHEDPTVKHLGLISEQAAPGLGQVRQPAPMWMFSDAKTEITTSLNSTGGDSREVLGELGISDAEFEQLQHDGIVFVATGDQ</sequence>
<dbReference type="EMBL" id="UINC01001150">
    <property type="protein sequence ID" value="SUZ72436.1"/>
    <property type="molecule type" value="Genomic_DNA"/>
</dbReference>
<keyword evidence="1" id="KW-0808">Transferase</keyword>
<dbReference type="InterPro" id="IPR023606">
    <property type="entry name" value="CoA-Trfase_III_dom_1_sf"/>
</dbReference>
<dbReference type="SUPFAM" id="SSF89796">
    <property type="entry name" value="CoA-transferase family III (CaiB/BaiF)"/>
    <property type="match status" value="1"/>
</dbReference>